<comment type="caution">
    <text evidence="1">The sequence shown here is derived from an EMBL/GenBank/DDBJ whole genome shotgun (WGS) entry which is preliminary data.</text>
</comment>
<sequence>MRTTLYVNRELLEEAMTLAGGRKITEVVNLALSEFVRRRRLEALAAKLGREDFALTLSDLEEMRRDE</sequence>
<gene>
    <name evidence="1" type="ORF">A6M21_15235</name>
</gene>
<evidence type="ECO:0008006" key="3">
    <source>
        <dbReference type="Google" id="ProtNLM"/>
    </source>
</evidence>
<reference evidence="1 2" key="1">
    <citation type="submission" date="2016-04" db="EMBL/GenBank/DDBJ databases">
        <authorList>
            <person name="Evans L.H."/>
            <person name="Alamgir A."/>
            <person name="Owens N."/>
            <person name="Weber N.D."/>
            <person name="Virtaneva K."/>
            <person name="Barbian K."/>
            <person name="Babar A."/>
            <person name="Rosenke K."/>
        </authorList>
    </citation>
    <scope>NUCLEOTIDE SEQUENCE [LARGE SCALE GENOMIC DNA]</scope>
    <source>
        <strain evidence="1 2">LMa1</strain>
    </source>
</reference>
<protein>
    <recommendedName>
        <fullName evidence="3">Antitoxin</fullName>
    </recommendedName>
</protein>
<evidence type="ECO:0000313" key="2">
    <source>
        <dbReference type="Proteomes" id="UP000078532"/>
    </source>
</evidence>
<evidence type="ECO:0000313" key="1">
    <source>
        <dbReference type="EMBL" id="OAT79799.1"/>
    </source>
</evidence>
<accession>A0A1B7LBG9</accession>
<keyword evidence="2" id="KW-1185">Reference proteome</keyword>
<dbReference type="InterPro" id="IPR019239">
    <property type="entry name" value="VapB_antitoxin"/>
</dbReference>
<dbReference type="EMBL" id="LYVF01000192">
    <property type="protein sequence ID" value="OAT79799.1"/>
    <property type="molecule type" value="Genomic_DNA"/>
</dbReference>
<dbReference type="Proteomes" id="UP000078532">
    <property type="component" value="Unassembled WGS sequence"/>
</dbReference>
<dbReference type="Pfam" id="PF09957">
    <property type="entry name" value="VapB_antitoxin"/>
    <property type="match status" value="1"/>
</dbReference>
<dbReference type="OrthoDB" id="9805830at2"/>
<dbReference type="STRING" id="1838280.A6M21_15235"/>
<name>A0A1B7LBG9_9FIRM</name>
<dbReference type="RefSeq" id="WP_066670969.1">
    <property type="nucleotide sequence ID" value="NZ_LYVF01000192.1"/>
</dbReference>
<dbReference type="AlphaFoldDB" id="A0A1B7LBG9"/>
<proteinExistence type="predicted"/>
<organism evidence="1 2">
    <name type="scientific">Desulfotomaculum copahuensis</name>
    <dbReference type="NCBI Taxonomy" id="1838280"/>
    <lineage>
        <taxon>Bacteria</taxon>
        <taxon>Bacillati</taxon>
        <taxon>Bacillota</taxon>
        <taxon>Clostridia</taxon>
        <taxon>Eubacteriales</taxon>
        <taxon>Desulfotomaculaceae</taxon>
        <taxon>Desulfotomaculum</taxon>
    </lineage>
</organism>